<reference evidence="4 5" key="1">
    <citation type="submission" date="2023-07" db="EMBL/GenBank/DDBJ databases">
        <title>Comparative genomics of wheat-associated soil bacteria to identify genetic determinants of phenazine resistance.</title>
        <authorList>
            <person name="Mouncey N."/>
        </authorList>
    </citation>
    <scope>NUCLEOTIDE SEQUENCE [LARGE SCALE GENOMIC DNA]</scope>
    <source>
        <strain evidence="4 5">W4I19-2</strain>
    </source>
</reference>
<accession>A0ABU0Q1F7</accession>
<evidence type="ECO:0000256" key="3">
    <source>
        <dbReference type="ARBA" id="ARBA00022691"/>
    </source>
</evidence>
<organism evidence="4 5">
    <name type="scientific">Streptomyces achromogenes</name>
    <dbReference type="NCBI Taxonomy" id="67255"/>
    <lineage>
        <taxon>Bacteria</taxon>
        <taxon>Bacillati</taxon>
        <taxon>Actinomycetota</taxon>
        <taxon>Actinomycetes</taxon>
        <taxon>Kitasatosporales</taxon>
        <taxon>Streptomycetaceae</taxon>
        <taxon>Streptomyces</taxon>
    </lineage>
</organism>
<dbReference type="EMBL" id="JAUSYA010000001">
    <property type="protein sequence ID" value="MDQ0683760.1"/>
    <property type="molecule type" value="Genomic_DNA"/>
</dbReference>
<name>A0ABU0Q1F7_STRAH</name>
<dbReference type="RefSeq" id="WP_307042802.1">
    <property type="nucleotide sequence ID" value="NZ_JAUSYA010000001.1"/>
</dbReference>
<evidence type="ECO:0000256" key="1">
    <source>
        <dbReference type="ARBA" id="ARBA00022603"/>
    </source>
</evidence>
<comment type="caution">
    <text evidence="4">The sequence shown here is derived from an EMBL/GenBank/DDBJ whole genome shotgun (WGS) entry which is preliminary data.</text>
</comment>
<dbReference type="Proteomes" id="UP001243364">
    <property type="component" value="Unassembled WGS sequence"/>
</dbReference>
<evidence type="ECO:0008006" key="6">
    <source>
        <dbReference type="Google" id="ProtNLM"/>
    </source>
</evidence>
<protein>
    <recommendedName>
        <fullName evidence="6">Methyltransferase</fullName>
    </recommendedName>
</protein>
<evidence type="ECO:0000313" key="5">
    <source>
        <dbReference type="Proteomes" id="UP001243364"/>
    </source>
</evidence>
<dbReference type="SUPFAM" id="SSF53335">
    <property type="entry name" value="S-adenosyl-L-methionine-dependent methyltransferases"/>
    <property type="match status" value="1"/>
</dbReference>
<sequence>MSAWSTREARADDLPGLRRLLAETCDPAAVPPPPQLAESIAKGEVTDWDSFDSDSYAALNYGDRIHTEDKQIIRFVVTELKKLRIPFGRMRNAADIGAGPNLYPGLLLTPYMSPGGTLELVDRSAANLHHLREAMDDTGGGTVSWTKFEDLLLRLGHRTSLQGLRNVARVREGSIFELPTGRYDAVLCFFVAESITADRDIFAAGLDSLMKSLKPGGLFITAHMVGSTGYQTGTGNSFPACDLTMPDIERHYRPYGEYQSIFVSHGVQDAIRPGYQGMAGLIGRTHSLRPRTTHR</sequence>
<evidence type="ECO:0000256" key="2">
    <source>
        <dbReference type="ARBA" id="ARBA00022679"/>
    </source>
</evidence>
<keyword evidence="3" id="KW-0949">S-adenosyl-L-methionine</keyword>
<dbReference type="Gene3D" id="3.40.50.150">
    <property type="entry name" value="Vaccinia Virus protein VP39"/>
    <property type="match status" value="1"/>
</dbReference>
<proteinExistence type="predicted"/>
<dbReference type="Pfam" id="PF01234">
    <property type="entry name" value="NNMT_PNMT_TEMT"/>
    <property type="match status" value="1"/>
</dbReference>
<dbReference type="InterPro" id="IPR029063">
    <property type="entry name" value="SAM-dependent_MTases_sf"/>
</dbReference>
<dbReference type="PROSITE" id="PS51681">
    <property type="entry name" value="SAM_MT_NNMT_PNMT_TEMT"/>
    <property type="match status" value="1"/>
</dbReference>
<gene>
    <name evidence="4" type="ORF">QFZ56_002723</name>
</gene>
<evidence type="ECO:0000313" key="4">
    <source>
        <dbReference type="EMBL" id="MDQ0683760.1"/>
    </source>
</evidence>
<keyword evidence="5" id="KW-1185">Reference proteome</keyword>
<keyword evidence="1" id="KW-0489">Methyltransferase</keyword>
<keyword evidence="2" id="KW-0808">Transferase</keyword>
<dbReference type="InterPro" id="IPR000940">
    <property type="entry name" value="NNMT_TEMT_trans"/>
</dbReference>